<feature type="region of interest" description="Disordered" evidence="1">
    <location>
        <begin position="472"/>
        <end position="529"/>
    </location>
</feature>
<accession>A0A0F7SH64</accession>
<feature type="region of interest" description="Disordered" evidence="1">
    <location>
        <begin position="341"/>
        <end position="381"/>
    </location>
</feature>
<feature type="compositionally biased region" description="Basic and acidic residues" evidence="1">
    <location>
        <begin position="170"/>
        <end position="179"/>
    </location>
</feature>
<feature type="compositionally biased region" description="Low complexity" evidence="1">
    <location>
        <begin position="479"/>
        <end position="496"/>
    </location>
</feature>
<protein>
    <submittedName>
        <fullName evidence="2">Uncharacterized protein</fullName>
    </submittedName>
</protein>
<feature type="compositionally biased region" description="Acidic residues" evidence="1">
    <location>
        <begin position="497"/>
        <end position="511"/>
    </location>
</feature>
<feature type="compositionally biased region" description="Low complexity" evidence="1">
    <location>
        <begin position="109"/>
        <end position="136"/>
    </location>
</feature>
<feature type="compositionally biased region" description="Low complexity" evidence="1">
    <location>
        <begin position="11"/>
        <end position="29"/>
    </location>
</feature>
<feature type="compositionally biased region" description="Basic residues" evidence="1">
    <location>
        <begin position="160"/>
        <end position="169"/>
    </location>
</feature>
<reference evidence="2" key="1">
    <citation type="submission" date="2014-08" db="EMBL/GenBank/DDBJ databases">
        <authorList>
            <person name="Sharma Rahul"/>
            <person name="Thines Marco"/>
        </authorList>
    </citation>
    <scope>NUCLEOTIDE SEQUENCE</scope>
</reference>
<sequence length="609" mass="65754">MAIFRTFPKKSPSSSSSSSSSSSPQVSPPTHQRATSTDGVPQSTLSAIHRIDHIQDSALLKRGSSVPPSAMSSELSDLELARRKVKILSSFPRALSPTLPLSPPPSRSPSPSLEDPSALSLSNSSYPSGSSSASKGSRTRQAIPSPPSEIENSEEAAKKGERRKRKRLARQKEADERADRLSRLRKRLEEVKRWDSDRYKELAHTYRGLARSLKHKADARSRLYPPTSLPTFTSIQTLIELTDSILLWVYAFWADDQVTPGRVNLEVWKSLDGMKKVVRGGWEGVVKGASVGSSKGKRAREEAAKGMLGLVYLIDALVLLHITTYEQTILHSRTQRLYSSSTSARSTPMPHPSSSKLSTSTYSHISADSPSSLTSSTSSPSPAAFMGGAGGAASNSGNGGDLGLPLDYLPQVLGLTAGLSRGMRLYATYQVNLTFGVIEKRFPRTWEIARRSTGGGNRRRWAKRIKTDLPVNESMDDLTSSSSSSSFSSSFVTNSSDEGDDTEDEAEEDGSTELLGAGSSLSERITDPAQPELGWGWPIGIFSPPPGTPGLPKGVDVPGPGGMLPHLVVFGRSLIREWVARSMNQLEGVKSGNEKESARYDLNVGWVGV</sequence>
<feature type="region of interest" description="Disordered" evidence="1">
    <location>
        <begin position="1"/>
        <end position="45"/>
    </location>
</feature>
<proteinExistence type="predicted"/>
<dbReference type="AlphaFoldDB" id="A0A0F7SH64"/>
<feature type="region of interest" description="Disordered" evidence="1">
    <location>
        <begin position="91"/>
        <end position="179"/>
    </location>
</feature>
<name>A0A0F7SH64_PHARH</name>
<organism evidence="2">
    <name type="scientific">Phaffia rhodozyma</name>
    <name type="common">Yeast</name>
    <name type="synonym">Xanthophyllomyces dendrorhous</name>
    <dbReference type="NCBI Taxonomy" id="264483"/>
    <lineage>
        <taxon>Eukaryota</taxon>
        <taxon>Fungi</taxon>
        <taxon>Dikarya</taxon>
        <taxon>Basidiomycota</taxon>
        <taxon>Agaricomycotina</taxon>
        <taxon>Tremellomycetes</taxon>
        <taxon>Cystofilobasidiales</taxon>
        <taxon>Mrakiaceae</taxon>
        <taxon>Phaffia</taxon>
    </lineage>
</organism>
<feature type="compositionally biased region" description="Low complexity" evidence="1">
    <location>
        <begin position="353"/>
        <end position="381"/>
    </location>
</feature>
<evidence type="ECO:0000256" key="1">
    <source>
        <dbReference type="SAM" id="MobiDB-lite"/>
    </source>
</evidence>
<feature type="compositionally biased region" description="Polar residues" evidence="1">
    <location>
        <begin position="30"/>
        <end position="45"/>
    </location>
</feature>
<evidence type="ECO:0000313" key="2">
    <source>
        <dbReference type="EMBL" id="CDZ98216.1"/>
    </source>
</evidence>
<dbReference type="EMBL" id="LN483326">
    <property type="protein sequence ID" value="CDZ98216.1"/>
    <property type="molecule type" value="Genomic_DNA"/>
</dbReference>